<dbReference type="KEGG" id="prf:PeribacterA2_0649"/>
<name>A0A0S1SP20_9BACT</name>
<dbReference type="AlphaFoldDB" id="A0A0S1SP20"/>
<dbReference type="Proteomes" id="UP000069135">
    <property type="component" value="Chromosome"/>
</dbReference>
<dbReference type="EMBL" id="CP013065">
    <property type="protein sequence ID" value="ALM13324.1"/>
    <property type="molecule type" value="Genomic_DNA"/>
</dbReference>
<organism evidence="2 3">
    <name type="scientific">Candidatus Peribacter riflensis</name>
    <dbReference type="NCBI Taxonomy" id="1735162"/>
    <lineage>
        <taxon>Bacteria</taxon>
        <taxon>Candidatus Peregrinibacteriota</taxon>
        <taxon>Candidatus Peribacteria</taxon>
        <taxon>Candidatus Peribacterales</taxon>
        <taxon>Candidatus Peribacteraceae</taxon>
        <taxon>Candidatus Peribacter</taxon>
    </lineage>
</organism>
<feature type="transmembrane region" description="Helical" evidence="1">
    <location>
        <begin position="48"/>
        <end position="74"/>
    </location>
</feature>
<keyword evidence="1" id="KW-0812">Transmembrane</keyword>
<accession>A0A0S1SV99</accession>
<accession>A0A0S1SLC9</accession>
<evidence type="ECO:0000313" key="2">
    <source>
        <dbReference type="EMBL" id="ALM13324.1"/>
    </source>
</evidence>
<accession>A0A0S1SR57</accession>
<dbReference type="STRING" id="1735162.PeribacterB2_0649"/>
<keyword evidence="1" id="KW-1133">Transmembrane helix</keyword>
<gene>
    <name evidence="2" type="ORF">PeribacterD1_0649</name>
</gene>
<accession>A0A0S1SBU4</accession>
<evidence type="ECO:0000313" key="3">
    <source>
        <dbReference type="Proteomes" id="UP000069135"/>
    </source>
</evidence>
<evidence type="ECO:0000256" key="1">
    <source>
        <dbReference type="SAM" id="Phobius"/>
    </source>
</evidence>
<feature type="transmembrane region" description="Helical" evidence="1">
    <location>
        <begin position="16"/>
        <end position="36"/>
    </location>
</feature>
<reference evidence="3" key="1">
    <citation type="submission" date="2015-10" db="EMBL/GenBank/DDBJ databases">
        <title>Analysis of five complete genome sequences for members of the class Peribacteria in the recently recognized Peregrinibacteria bacterial phylum.</title>
        <authorList>
            <person name="Anantharaman K."/>
            <person name="Brown C.T."/>
            <person name="Burstein D."/>
            <person name="Castelle C.J."/>
            <person name="Probst A.J."/>
            <person name="Thomas B.C."/>
            <person name="Williams K.H."/>
            <person name="Banfield J.F."/>
        </authorList>
    </citation>
    <scope>NUCLEOTIDE SEQUENCE [LARGE SCALE GENOMIC DNA]</scope>
</reference>
<proteinExistence type="predicted"/>
<feature type="transmembrane region" description="Helical" evidence="1">
    <location>
        <begin position="155"/>
        <end position="173"/>
    </location>
</feature>
<reference evidence="2 3" key="2">
    <citation type="journal article" date="2016" name="PeerJ">
        <title>Analysis of five complete genome sequences for members of the class Peribacteria in the recently recognized Peregrinibacteria bacterial phylum.</title>
        <authorList>
            <person name="Anantharaman K."/>
            <person name="Brown C.T."/>
            <person name="Burstein D."/>
            <person name="Castelle C.J."/>
            <person name="Probst A.J."/>
            <person name="Thomas B.C."/>
            <person name="Williams K.H."/>
            <person name="Banfield J.F."/>
        </authorList>
    </citation>
    <scope>NUCLEOTIDE SEQUENCE [LARGE SCALE GENOMIC DNA]</scope>
    <source>
        <strain evidence="2">RIFOXYD1_FULL_PER-ii_59_16</strain>
    </source>
</reference>
<accession>A0A0S1SP20</accession>
<keyword evidence="1" id="KW-0472">Membrane</keyword>
<protein>
    <submittedName>
        <fullName evidence="2">Uncharacterized protein</fullName>
    </submittedName>
</protein>
<feature type="transmembrane region" description="Helical" evidence="1">
    <location>
        <begin position="116"/>
        <end position="149"/>
    </location>
</feature>
<feature type="transmembrane region" description="Helical" evidence="1">
    <location>
        <begin position="86"/>
        <end position="104"/>
    </location>
</feature>
<sequence length="213" mass="23126">MNAASPLTFFLSPIGVFYSVTVPFLLLLIFSLIILASASVPGAKTGKVALAAFHYIMQGVGIVLMTIGAIPTLVSVLGGPPYPGRIYMSLLWVFLAGGALFLWHEQCTQKIERASVAVVHALFVTTVKTIGYAVSLFSALALLITIALGQYRPNWWVSPVILFLFGVLLFWSAKESDAAEPSFQSAALHPAHKGHKKTKSRGWFGFRLFGRRA</sequence>